<comment type="caution">
    <text evidence="3">The sequence shown here is derived from an EMBL/GenBank/DDBJ whole genome shotgun (WGS) entry which is preliminary data.</text>
</comment>
<dbReference type="Pfam" id="PF02272">
    <property type="entry name" value="DHHA1"/>
    <property type="match status" value="1"/>
</dbReference>
<dbReference type="InterPro" id="IPR038763">
    <property type="entry name" value="DHH_sf"/>
</dbReference>
<dbReference type="PANTHER" id="PTHR47618">
    <property type="entry name" value="BIFUNCTIONAL OLIGORIBONUCLEASE AND PAP PHOSPHATASE NRNA"/>
    <property type="match status" value="1"/>
</dbReference>
<dbReference type="Gene3D" id="3.90.1640.10">
    <property type="entry name" value="inorganic pyrophosphatase (n-terminal core)"/>
    <property type="match status" value="1"/>
</dbReference>
<feature type="domain" description="DDH" evidence="1">
    <location>
        <begin position="17"/>
        <end position="134"/>
    </location>
</feature>
<sequence length="317" mass="33564">MTYQEAAAFLREHDRYLILTHKRPDGDTVGCAAGLCAGLRALGKQAHVCPGTGATHLFAPYLEGYLAPEGYVPDTVVSVDIAARGLFTQEGETWLERGVDLAIDHHPSQEFFAGVTCLDAGRGACGELIYDILAQLGPVTAAMAVPLYVAVSTDTGCFQYSNTTATTHRIAAALMETGIDTFALNKRHFRTKSWARLQVERLLVERMHRYEDGKIAVAPISLSLMDEAGATEEDMEDIAAFLGQIEGVETSITIREKAEGGCKLSVRTSGGLNATRVCALLGGGGHAAAAGCSVQGSLAQAEEAILAAVRQVEAAHG</sequence>
<accession>A0A9D2S5B1</accession>
<name>A0A9D2S5B1_9FIRM</name>
<dbReference type="EMBL" id="DWYC01000057">
    <property type="protein sequence ID" value="HJB57222.1"/>
    <property type="molecule type" value="Genomic_DNA"/>
</dbReference>
<dbReference type="SUPFAM" id="SSF64182">
    <property type="entry name" value="DHH phosphoesterases"/>
    <property type="match status" value="1"/>
</dbReference>
<reference evidence="3" key="1">
    <citation type="journal article" date="2021" name="PeerJ">
        <title>Extensive microbial diversity within the chicken gut microbiome revealed by metagenomics and culture.</title>
        <authorList>
            <person name="Gilroy R."/>
            <person name="Ravi A."/>
            <person name="Getino M."/>
            <person name="Pursley I."/>
            <person name="Horton D.L."/>
            <person name="Alikhan N.F."/>
            <person name="Baker D."/>
            <person name="Gharbi K."/>
            <person name="Hall N."/>
            <person name="Watson M."/>
            <person name="Adriaenssens E.M."/>
            <person name="Foster-Nyarko E."/>
            <person name="Jarju S."/>
            <person name="Secka A."/>
            <person name="Antonio M."/>
            <person name="Oren A."/>
            <person name="Chaudhuri R.R."/>
            <person name="La Ragione R."/>
            <person name="Hildebrand F."/>
            <person name="Pallen M.J."/>
        </authorList>
    </citation>
    <scope>NUCLEOTIDE SEQUENCE</scope>
    <source>
        <strain evidence="3">CHK189-11263</strain>
    </source>
</reference>
<evidence type="ECO:0000259" key="2">
    <source>
        <dbReference type="Pfam" id="PF02272"/>
    </source>
</evidence>
<dbReference type="GO" id="GO:0003676">
    <property type="term" value="F:nucleic acid binding"/>
    <property type="evidence" value="ECO:0007669"/>
    <property type="project" value="InterPro"/>
</dbReference>
<organism evidence="3 4">
    <name type="scientific">Candidatus Flavonifractor intestinipullorum</name>
    <dbReference type="NCBI Taxonomy" id="2838587"/>
    <lineage>
        <taxon>Bacteria</taxon>
        <taxon>Bacillati</taxon>
        <taxon>Bacillota</taxon>
        <taxon>Clostridia</taxon>
        <taxon>Eubacteriales</taxon>
        <taxon>Oscillospiraceae</taxon>
        <taxon>Flavonifractor</taxon>
    </lineage>
</organism>
<gene>
    <name evidence="3" type="ORF">H9714_06690</name>
</gene>
<evidence type="ECO:0000259" key="1">
    <source>
        <dbReference type="Pfam" id="PF01368"/>
    </source>
</evidence>
<dbReference type="PANTHER" id="PTHR47618:SF1">
    <property type="entry name" value="BIFUNCTIONAL OLIGORIBONUCLEASE AND PAP PHOSPHATASE NRNA"/>
    <property type="match status" value="1"/>
</dbReference>
<proteinExistence type="predicted"/>
<evidence type="ECO:0000313" key="4">
    <source>
        <dbReference type="Proteomes" id="UP000824208"/>
    </source>
</evidence>
<reference evidence="3" key="2">
    <citation type="submission" date="2021-04" db="EMBL/GenBank/DDBJ databases">
        <authorList>
            <person name="Gilroy R."/>
        </authorList>
    </citation>
    <scope>NUCLEOTIDE SEQUENCE</scope>
    <source>
        <strain evidence="3">CHK189-11263</strain>
    </source>
</reference>
<dbReference type="Pfam" id="PF01368">
    <property type="entry name" value="DHH"/>
    <property type="match status" value="1"/>
</dbReference>
<dbReference type="Proteomes" id="UP000824208">
    <property type="component" value="Unassembled WGS sequence"/>
</dbReference>
<protein>
    <submittedName>
        <fullName evidence="3">Phosphoesterase RecJ domain-containing protein</fullName>
    </submittedName>
</protein>
<dbReference type="Gene3D" id="3.10.310.30">
    <property type="match status" value="1"/>
</dbReference>
<dbReference type="InterPro" id="IPR003156">
    <property type="entry name" value="DHHA1_dom"/>
</dbReference>
<dbReference type="InterPro" id="IPR001667">
    <property type="entry name" value="DDH_dom"/>
</dbReference>
<dbReference type="AlphaFoldDB" id="A0A9D2S5B1"/>
<dbReference type="InterPro" id="IPR051319">
    <property type="entry name" value="Oligoribo/pAp-PDE_c-di-AMP_PDE"/>
</dbReference>
<feature type="domain" description="DHHA1" evidence="2">
    <location>
        <begin position="214"/>
        <end position="312"/>
    </location>
</feature>
<evidence type="ECO:0000313" key="3">
    <source>
        <dbReference type="EMBL" id="HJB57222.1"/>
    </source>
</evidence>